<dbReference type="EnsemblProtists" id="EOD36391">
    <property type="protein sequence ID" value="EOD36391"/>
    <property type="gene ID" value="EMIHUDRAFT_440605"/>
</dbReference>
<feature type="compositionally biased region" description="Basic and acidic residues" evidence="1">
    <location>
        <begin position="70"/>
        <end position="83"/>
    </location>
</feature>
<dbReference type="Proteomes" id="UP000013827">
    <property type="component" value="Unassembled WGS sequence"/>
</dbReference>
<feature type="compositionally biased region" description="Gly residues" evidence="1">
    <location>
        <begin position="49"/>
        <end position="64"/>
    </location>
</feature>
<dbReference type="KEGG" id="ehx:EMIHUDRAFT_440605"/>
<reference evidence="3" key="1">
    <citation type="journal article" date="2013" name="Nature">
        <title>Pan genome of the phytoplankton Emiliania underpins its global distribution.</title>
        <authorList>
            <person name="Read B.A."/>
            <person name="Kegel J."/>
            <person name="Klute M.J."/>
            <person name="Kuo A."/>
            <person name="Lefebvre S.C."/>
            <person name="Maumus F."/>
            <person name="Mayer C."/>
            <person name="Miller J."/>
            <person name="Monier A."/>
            <person name="Salamov A."/>
            <person name="Young J."/>
            <person name="Aguilar M."/>
            <person name="Claverie J.M."/>
            <person name="Frickenhaus S."/>
            <person name="Gonzalez K."/>
            <person name="Herman E.K."/>
            <person name="Lin Y.C."/>
            <person name="Napier J."/>
            <person name="Ogata H."/>
            <person name="Sarno A.F."/>
            <person name="Shmutz J."/>
            <person name="Schroeder D."/>
            <person name="de Vargas C."/>
            <person name="Verret F."/>
            <person name="von Dassow P."/>
            <person name="Valentin K."/>
            <person name="Van de Peer Y."/>
            <person name="Wheeler G."/>
            <person name="Dacks J.B."/>
            <person name="Delwiche C.F."/>
            <person name="Dyhrman S.T."/>
            <person name="Glockner G."/>
            <person name="John U."/>
            <person name="Richards T."/>
            <person name="Worden A.Z."/>
            <person name="Zhang X."/>
            <person name="Grigoriev I.V."/>
            <person name="Allen A.E."/>
            <person name="Bidle K."/>
            <person name="Borodovsky M."/>
            <person name="Bowler C."/>
            <person name="Brownlee C."/>
            <person name="Cock J.M."/>
            <person name="Elias M."/>
            <person name="Gladyshev V.N."/>
            <person name="Groth M."/>
            <person name="Guda C."/>
            <person name="Hadaegh A."/>
            <person name="Iglesias-Rodriguez M.D."/>
            <person name="Jenkins J."/>
            <person name="Jones B.M."/>
            <person name="Lawson T."/>
            <person name="Leese F."/>
            <person name="Lindquist E."/>
            <person name="Lobanov A."/>
            <person name="Lomsadze A."/>
            <person name="Malik S.B."/>
            <person name="Marsh M.E."/>
            <person name="Mackinder L."/>
            <person name="Mock T."/>
            <person name="Mueller-Roeber B."/>
            <person name="Pagarete A."/>
            <person name="Parker M."/>
            <person name="Probert I."/>
            <person name="Quesneville H."/>
            <person name="Raines C."/>
            <person name="Rensing S.A."/>
            <person name="Riano-Pachon D.M."/>
            <person name="Richier S."/>
            <person name="Rokitta S."/>
            <person name="Shiraiwa Y."/>
            <person name="Soanes D.M."/>
            <person name="van der Giezen M."/>
            <person name="Wahlund T.M."/>
            <person name="Williams B."/>
            <person name="Wilson W."/>
            <person name="Wolfe G."/>
            <person name="Wurch L.L."/>
        </authorList>
    </citation>
    <scope>NUCLEOTIDE SEQUENCE</scope>
</reference>
<proteinExistence type="predicted"/>
<feature type="compositionally biased region" description="Basic and acidic residues" evidence="1">
    <location>
        <begin position="23"/>
        <end position="32"/>
    </location>
</feature>
<protein>
    <submittedName>
        <fullName evidence="2">Uncharacterized protein</fullName>
    </submittedName>
</protein>
<reference evidence="2" key="2">
    <citation type="submission" date="2024-10" db="UniProtKB">
        <authorList>
            <consortium name="EnsemblProtists"/>
        </authorList>
    </citation>
    <scope>IDENTIFICATION</scope>
</reference>
<feature type="region of interest" description="Disordered" evidence="1">
    <location>
        <begin position="1"/>
        <end position="83"/>
    </location>
</feature>
<evidence type="ECO:0000313" key="2">
    <source>
        <dbReference type="EnsemblProtists" id="EOD36391"/>
    </source>
</evidence>
<evidence type="ECO:0000313" key="3">
    <source>
        <dbReference type="Proteomes" id="UP000013827"/>
    </source>
</evidence>
<evidence type="ECO:0000256" key="1">
    <source>
        <dbReference type="SAM" id="MobiDB-lite"/>
    </source>
</evidence>
<sequence>DDRGDQSKDGGGDGQDPQPADGPDWRQGDQGHKAQARGQRGEQQRRGGARAGRGGDTCSSGGGDRTAQSCERRCDDDRGRVGDQVEGAGESVWLRGSRRLRRHKGRRQAVSLHQGAPCPAGRVGLTTLRRAPARGTTLDPPARCRPVYHGPRCQLTAAPGAPRSLS</sequence>
<name>A0A0D3KKV6_EMIH1</name>
<keyword evidence="3" id="KW-1185">Reference proteome</keyword>
<dbReference type="HOGENOM" id="CLU_1607007_0_0_1"/>
<dbReference type="AlphaFoldDB" id="A0A0D3KKV6"/>
<organism evidence="2 3">
    <name type="scientific">Emiliania huxleyi (strain CCMP1516)</name>
    <dbReference type="NCBI Taxonomy" id="280463"/>
    <lineage>
        <taxon>Eukaryota</taxon>
        <taxon>Haptista</taxon>
        <taxon>Haptophyta</taxon>
        <taxon>Prymnesiophyceae</taxon>
        <taxon>Isochrysidales</taxon>
        <taxon>Noelaerhabdaceae</taxon>
        <taxon>Emiliania</taxon>
    </lineage>
</organism>
<dbReference type="RefSeq" id="XP_005788820.1">
    <property type="nucleotide sequence ID" value="XM_005788763.1"/>
</dbReference>
<dbReference type="GeneID" id="17281661"/>
<accession>A0A0D3KKV6</accession>
<feature type="compositionally biased region" description="Basic and acidic residues" evidence="1">
    <location>
        <begin position="1"/>
        <end position="11"/>
    </location>
</feature>
<dbReference type="PaxDb" id="2903-EOD36391"/>